<feature type="domain" description="Pseudouridine synthase RsuA/RluA-like" evidence="4">
    <location>
        <begin position="6"/>
        <end position="157"/>
    </location>
</feature>
<dbReference type="NCBIfam" id="TIGR00093">
    <property type="entry name" value="pseudouridine synthase"/>
    <property type="match status" value="1"/>
</dbReference>
<dbReference type="AlphaFoldDB" id="A0A6L9L701"/>
<dbReference type="PROSITE" id="PS01149">
    <property type="entry name" value="PSI_RSU"/>
    <property type="match status" value="1"/>
</dbReference>
<name>A0A6L9L701_9BACT</name>
<comment type="caution">
    <text evidence="5">The sequence shown here is derived from an EMBL/GenBank/DDBJ whole genome shotgun (WGS) entry which is preliminary data.</text>
</comment>
<dbReference type="PANTHER" id="PTHR47683:SF2">
    <property type="entry name" value="RNA-BINDING S4 DOMAIN-CONTAINING PROTEIN"/>
    <property type="match status" value="1"/>
</dbReference>
<dbReference type="PANTHER" id="PTHR47683">
    <property type="entry name" value="PSEUDOURIDINE SYNTHASE FAMILY PROTEIN-RELATED"/>
    <property type="match status" value="1"/>
</dbReference>
<dbReference type="Gene3D" id="3.30.70.580">
    <property type="entry name" value="Pseudouridine synthase I, catalytic domain, N-terminal subdomain"/>
    <property type="match status" value="1"/>
</dbReference>
<evidence type="ECO:0000256" key="2">
    <source>
        <dbReference type="ARBA" id="ARBA00023235"/>
    </source>
</evidence>
<keyword evidence="6" id="KW-1185">Reference proteome</keyword>
<evidence type="ECO:0000256" key="1">
    <source>
        <dbReference type="ARBA" id="ARBA00008348"/>
    </source>
</evidence>
<accession>A0A6L9L701</accession>
<evidence type="ECO:0000313" key="5">
    <source>
        <dbReference type="EMBL" id="NDU96200.1"/>
    </source>
</evidence>
<dbReference type="GO" id="GO:0003723">
    <property type="term" value="F:RNA binding"/>
    <property type="evidence" value="ECO:0007669"/>
    <property type="project" value="InterPro"/>
</dbReference>
<dbReference type="InterPro" id="IPR000748">
    <property type="entry name" value="PsdUridine_synth_RsuA/RluB/E/F"/>
</dbReference>
<dbReference type="Pfam" id="PF00849">
    <property type="entry name" value="PseudoU_synth_2"/>
    <property type="match status" value="1"/>
</dbReference>
<protein>
    <recommendedName>
        <fullName evidence="3">Pseudouridine synthase</fullName>
        <ecNumber evidence="3">5.4.99.-</ecNumber>
    </recommendedName>
</protein>
<gene>
    <name evidence="5" type="ORF">GK108_15065</name>
</gene>
<dbReference type="GO" id="GO:0140098">
    <property type="term" value="F:catalytic activity, acting on RNA"/>
    <property type="evidence" value="ECO:0007669"/>
    <property type="project" value="UniProtKB-ARBA"/>
</dbReference>
<dbReference type="EC" id="5.4.99.-" evidence="3"/>
<dbReference type="Gene3D" id="3.30.70.1560">
    <property type="entry name" value="Alpha-L RNA-binding motif"/>
    <property type="match status" value="1"/>
</dbReference>
<reference evidence="5 6" key="1">
    <citation type="submission" date="2020-02" db="EMBL/GenBank/DDBJ databases">
        <title>Draft genome sequence of two Spirosoma agri KCTC 52727 and Spirosoma terrae KCTC 52035.</title>
        <authorList>
            <person name="Rojas J."/>
            <person name="Ambika Manirajan B."/>
            <person name="Suarez C."/>
            <person name="Ratering S."/>
            <person name="Schnell S."/>
        </authorList>
    </citation>
    <scope>NUCLEOTIDE SEQUENCE [LARGE SCALE GENOMIC DNA]</scope>
    <source>
        <strain evidence="5 6">KCTC 52035</strain>
    </source>
</reference>
<evidence type="ECO:0000313" key="6">
    <source>
        <dbReference type="Proteomes" id="UP000474175"/>
    </source>
</evidence>
<dbReference type="InterPro" id="IPR020103">
    <property type="entry name" value="PsdUridine_synth_cat_dom_sf"/>
</dbReference>
<dbReference type="GO" id="GO:0009982">
    <property type="term" value="F:pseudouridine synthase activity"/>
    <property type="evidence" value="ECO:0007669"/>
    <property type="project" value="InterPro"/>
</dbReference>
<keyword evidence="2 3" id="KW-0413">Isomerase</keyword>
<dbReference type="InterPro" id="IPR042092">
    <property type="entry name" value="PsdUridine_s_RsuA/RluB/E/F_cat"/>
</dbReference>
<dbReference type="InterPro" id="IPR050343">
    <property type="entry name" value="RsuA_PseudoU_synthase"/>
</dbReference>
<dbReference type="InterPro" id="IPR018496">
    <property type="entry name" value="PsdUridine_synth_RsuA/RluB_CS"/>
</dbReference>
<dbReference type="InterPro" id="IPR020094">
    <property type="entry name" value="TruA/RsuA/RluB/E/F_N"/>
</dbReference>
<dbReference type="GO" id="GO:0006364">
    <property type="term" value="P:rRNA processing"/>
    <property type="evidence" value="ECO:0007669"/>
    <property type="project" value="UniProtKB-ARBA"/>
</dbReference>
<sequence>MNPGSDYFLIYKPYLMLSQFSREGDKPTLADLDYDFAKDVYPVGRLDSDSEGLLLLTSDKQLNHRLLNPKFRHNRTYYVQVDGTLTTEACQQLSAGVTISVDGKAYHTLPADARPLVDPNLPERTPPIRYRANIPTSWLSISLHEGKNRQVRRMTAAVGFPTLRLVRWAIEDLTADNMVPGQVLQLSRSDIMQGLRLRT</sequence>
<evidence type="ECO:0000256" key="3">
    <source>
        <dbReference type="RuleBase" id="RU003887"/>
    </source>
</evidence>
<organism evidence="5 6">
    <name type="scientific">Spirosoma terrae</name>
    <dbReference type="NCBI Taxonomy" id="1968276"/>
    <lineage>
        <taxon>Bacteria</taxon>
        <taxon>Pseudomonadati</taxon>
        <taxon>Bacteroidota</taxon>
        <taxon>Cytophagia</taxon>
        <taxon>Cytophagales</taxon>
        <taxon>Cytophagaceae</taxon>
        <taxon>Spirosoma</taxon>
    </lineage>
</organism>
<dbReference type="InterPro" id="IPR006145">
    <property type="entry name" value="PsdUridine_synth_RsuA/RluA"/>
</dbReference>
<comment type="similarity">
    <text evidence="1 3">Belongs to the pseudouridine synthase RsuA family.</text>
</comment>
<proteinExistence type="inferred from homology"/>
<dbReference type="SUPFAM" id="SSF55120">
    <property type="entry name" value="Pseudouridine synthase"/>
    <property type="match status" value="1"/>
</dbReference>
<evidence type="ECO:0000259" key="4">
    <source>
        <dbReference type="Pfam" id="PF00849"/>
    </source>
</evidence>
<dbReference type="GO" id="GO:0001522">
    <property type="term" value="P:pseudouridine synthesis"/>
    <property type="evidence" value="ECO:0007669"/>
    <property type="project" value="InterPro"/>
</dbReference>
<dbReference type="EMBL" id="JAAFZH010000006">
    <property type="protein sequence ID" value="NDU96200.1"/>
    <property type="molecule type" value="Genomic_DNA"/>
</dbReference>
<dbReference type="Proteomes" id="UP000474175">
    <property type="component" value="Unassembled WGS sequence"/>
</dbReference>